<evidence type="ECO:0000313" key="3">
    <source>
        <dbReference type="Proteomes" id="UP000292362"/>
    </source>
</evidence>
<protein>
    <submittedName>
        <fullName evidence="2">Uncharacterized protein</fullName>
    </submittedName>
</protein>
<proteinExistence type="predicted"/>
<dbReference type="AlphaFoldDB" id="A0A4Q9KUV7"/>
<organism evidence="2 3">
    <name type="scientific">Hamiltosporidium tvaerminnensis</name>
    <dbReference type="NCBI Taxonomy" id="1176355"/>
    <lineage>
        <taxon>Eukaryota</taxon>
        <taxon>Fungi</taxon>
        <taxon>Fungi incertae sedis</taxon>
        <taxon>Microsporidia</taxon>
        <taxon>Dubosqiidae</taxon>
        <taxon>Hamiltosporidium</taxon>
    </lineage>
</organism>
<gene>
    <name evidence="2" type="ORF">CWI37_1669p0010</name>
</gene>
<comment type="caution">
    <text evidence="2">The sequence shown here is derived from an EMBL/GenBank/DDBJ whole genome shotgun (WGS) entry which is preliminary data.</text>
</comment>
<evidence type="ECO:0000313" key="2">
    <source>
        <dbReference type="EMBL" id="TBT98628.1"/>
    </source>
</evidence>
<dbReference type="EMBL" id="PITJ01001669">
    <property type="protein sequence ID" value="TBT98628.1"/>
    <property type="molecule type" value="Genomic_DNA"/>
</dbReference>
<dbReference type="VEuPathDB" id="MicrosporidiaDB:CWI37_1669p0010"/>
<feature type="chain" id="PRO_5020940311" evidence="1">
    <location>
        <begin position="20"/>
        <end position="580"/>
    </location>
</feature>
<accession>A0A4Q9KUV7</accession>
<dbReference type="Proteomes" id="UP000292362">
    <property type="component" value="Unassembled WGS sequence"/>
</dbReference>
<keyword evidence="1" id="KW-0732">Signal</keyword>
<name>A0A4Q9KUV7_9MICR</name>
<feature type="signal peptide" evidence="1">
    <location>
        <begin position="1"/>
        <end position="19"/>
    </location>
</feature>
<evidence type="ECO:0000256" key="1">
    <source>
        <dbReference type="SAM" id="SignalP"/>
    </source>
</evidence>
<sequence length="580" mass="69001">MKIFGFLTLFLLIYSTVKSNNKKSKETKKIEVIKSRNHIPDIVIYNDKDSSIYKRVFNQLYVERLTIYFSEIFNGYLNERTYTERILPKLKNIASKCEKITDSKQKHEEFFKMVASFARTDIIHCKRLFLVKYKNDKTRNQFFDQLLEFSSNNNFVSQADFYKYTINSSITKVKTHTTVIDLKKTFEAAIKDNESDEFHIVINLLAQGFSRLIGDLICCFPNFEDLYRFLQDNDQDKLKYEIDLFSNTFIDSFFKSKSKMESFIRLPFRDLNFQVIKNSKYLKNCEFYRKELNFFDICPKKMLEMPLNRFFCLGNNQNIINAWNETDERVNPDSSISCPKKGIFQSDLTNINQIEDADNIEKLKKEFENFIKSFKTNKNKISNQKNTTIYCILNLNNFFEEFVEETLNIINEKINTIKKTNMNTEKENSDKNRGKNDSKKLITLTHIFIFNLVKDHFENADFTFETRNLFALLEKIKKLLNTINSDFDLVIILENFSESIKGTEFCSKIYSVYEITDKDRDRIAEYIKKIEEKTVEITRTRFKEFIKDFFKNYFLNPLDVNSKEKVVGMILKDWIVFKIN</sequence>
<reference evidence="2 3" key="1">
    <citation type="submission" date="2017-12" db="EMBL/GenBank/DDBJ databases">
        <authorList>
            <person name="Pombert J.-F."/>
            <person name="Haag K.L."/>
            <person name="Ebert D."/>
        </authorList>
    </citation>
    <scope>NUCLEOTIDE SEQUENCE [LARGE SCALE GENOMIC DNA]</scope>
    <source>
        <strain evidence="2">FI-OER-3-3</strain>
    </source>
</reference>